<evidence type="ECO:0000313" key="16">
    <source>
        <dbReference type="Proteomes" id="UP000694406"/>
    </source>
</evidence>
<feature type="domain" description="C2H2-type" evidence="12">
    <location>
        <begin position="319"/>
        <end position="346"/>
    </location>
</feature>
<dbReference type="GeneTree" id="ENSGT01150000286941"/>
<evidence type="ECO:0000256" key="11">
    <source>
        <dbReference type="PROSITE-ProRule" id="PRU00042"/>
    </source>
</evidence>
<evidence type="ECO:0000256" key="6">
    <source>
        <dbReference type="ARBA" id="ARBA00022833"/>
    </source>
</evidence>
<evidence type="ECO:0000259" key="14">
    <source>
        <dbReference type="PROSITE" id="PS50805"/>
    </source>
</evidence>
<dbReference type="InterPro" id="IPR038269">
    <property type="entry name" value="SCAN_sf"/>
</dbReference>
<dbReference type="AlphaFoldDB" id="A0A8C5WTX1"/>
<sequence length="511" mass="58502">MAAERPAGLGASAFEEGTSSVSWKSTRQKILPEEAITSDVHRLFFRNFCYQKAEGPREVCSQLHHLCHRWLKPERSTKAQMVDMVVLEEFLAVLPPEMESWVRECRAKTCSQAVALAEAMGSLSSGVVHRSILEVFKLRSGNNPFSLFQGSVSFEEVAVYFVEEEWENLDSHQKALHREVMLENSQNVTTLGKGPSLLCVGFIGGIPLLSEVFGGHLLERRRHSRPQPRSCEWGCEYLQQCLHKWDCGKNFWQRAQFRIHERIHTGERPFKCAECVKGFTVRGQLINHERIHTGEKPFRCMDCGKLRIHERIHTGEKQFKCTECGKGFSMTGHLANHERIHTGEKPFKCTDCGKSFNQNSSLMTHKRIHMGEKPYHCLECGKSFSHNSALTRHERTHTVEKPFQCLDCGKSFSQNSSLMTHKRIHTGEKPYRCLECAKSFSHNSALIRHERTHTSEKPFECLDCGKSFSENSSLMTHKRIHTGEKPYQCPECGKSFCQSGQYMMHKRIHTG</sequence>
<evidence type="ECO:0000256" key="8">
    <source>
        <dbReference type="ARBA" id="ARBA00023125"/>
    </source>
</evidence>
<feature type="domain" description="C2H2-type" evidence="12">
    <location>
        <begin position="403"/>
        <end position="430"/>
    </location>
</feature>
<feature type="domain" description="C2H2-type" evidence="12">
    <location>
        <begin position="270"/>
        <end position="297"/>
    </location>
</feature>
<feature type="domain" description="C2H2-type" evidence="12">
    <location>
        <begin position="347"/>
        <end position="374"/>
    </location>
</feature>
<dbReference type="Proteomes" id="UP000694406">
    <property type="component" value="Unplaced"/>
</dbReference>
<dbReference type="SMART" id="SM00349">
    <property type="entry name" value="KRAB"/>
    <property type="match status" value="1"/>
</dbReference>
<keyword evidence="16" id="KW-1185">Reference proteome</keyword>
<feature type="domain" description="C2H2-type" evidence="12">
    <location>
        <begin position="375"/>
        <end position="402"/>
    </location>
</feature>
<feature type="domain" description="C2H2-type" evidence="12">
    <location>
        <begin position="487"/>
        <end position="511"/>
    </location>
</feature>
<dbReference type="SUPFAM" id="SSF109640">
    <property type="entry name" value="KRAB domain (Kruppel-associated box)"/>
    <property type="match status" value="1"/>
</dbReference>
<dbReference type="CDD" id="cd07936">
    <property type="entry name" value="SCAN"/>
    <property type="match status" value="1"/>
</dbReference>
<dbReference type="PROSITE" id="PS00028">
    <property type="entry name" value="ZINC_FINGER_C2H2_1"/>
    <property type="match status" value="8"/>
</dbReference>
<dbReference type="SUPFAM" id="SSF47353">
    <property type="entry name" value="Retrovirus capsid dimerization domain-like"/>
    <property type="match status" value="1"/>
</dbReference>
<name>A0A8C5WTX1_LATLA</name>
<dbReference type="GO" id="GO:0000977">
    <property type="term" value="F:RNA polymerase II transcription regulatory region sequence-specific DNA binding"/>
    <property type="evidence" value="ECO:0007669"/>
    <property type="project" value="TreeGrafter"/>
</dbReference>
<dbReference type="InterPro" id="IPR036236">
    <property type="entry name" value="Znf_C2H2_sf"/>
</dbReference>
<protein>
    <submittedName>
        <fullName evidence="15">Uncharacterized protein</fullName>
    </submittedName>
</protein>
<reference evidence="15" key="1">
    <citation type="submission" date="2025-08" db="UniProtKB">
        <authorList>
            <consortium name="Ensembl"/>
        </authorList>
    </citation>
    <scope>IDENTIFICATION</scope>
</reference>
<accession>A0A8C5WTX1</accession>
<dbReference type="PROSITE" id="PS50157">
    <property type="entry name" value="ZINC_FINGER_C2H2_2"/>
    <property type="match status" value="9"/>
</dbReference>
<evidence type="ECO:0000259" key="12">
    <source>
        <dbReference type="PROSITE" id="PS50157"/>
    </source>
</evidence>
<dbReference type="InterPro" id="IPR003309">
    <property type="entry name" value="SCAN_dom"/>
</dbReference>
<keyword evidence="4" id="KW-0677">Repeat</keyword>
<dbReference type="Gene3D" id="6.10.140.140">
    <property type="match status" value="1"/>
</dbReference>
<dbReference type="SMART" id="SM00355">
    <property type="entry name" value="ZnF_C2H2"/>
    <property type="match status" value="10"/>
</dbReference>
<evidence type="ECO:0000259" key="13">
    <source>
        <dbReference type="PROSITE" id="PS50804"/>
    </source>
</evidence>
<dbReference type="Ensembl" id="ENSLLTT00000013186.1">
    <property type="protein sequence ID" value="ENSLLTP00000012694.1"/>
    <property type="gene ID" value="ENSLLTG00000009670.1"/>
</dbReference>
<evidence type="ECO:0000256" key="7">
    <source>
        <dbReference type="ARBA" id="ARBA00023015"/>
    </source>
</evidence>
<dbReference type="FunFam" id="3.30.160.60:FF:000557">
    <property type="entry name" value="zinc finger and SCAN domain-containing protein 29"/>
    <property type="match status" value="1"/>
</dbReference>
<dbReference type="SUPFAM" id="SSF57667">
    <property type="entry name" value="beta-beta-alpha zinc fingers"/>
    <property type="match status" value="5"/>
</dbReference>
<dbReference type="Pfam" id="PF00096">
    <property type="entry name" value="zf-C2H2"/>
    <property type="match status" value="8"/>
</dbReference>
<comment type="subcellular location">
    <subcellularLocation>
        <location evidence="1">Nucleus</location>
    </subcellularLocation>
</comment>
<feature type="domain" description="C2H2-type" evidence="12">
    <location>
        <begin position="459"/>
        <end position="486"/>
    </location>
</feature>
<evidence type="ECO:0000256" key="2">
    <source>
        <dbReference type="ARBA" id="ARBA00006991"/>
    </source>
</evidence>
<dbReference type="GO" id="GO:0000981">
    <property type="term" value="F:DNA-binding transcription factor activity, RNA polymerase II-specific"/>
    <property type="evidence" value="ECO:0007669"/>
    <property type="project" value="TreeGrafter"/>
</dbReference>
<keyword evidence="5 11" id="KW-0863">Zinc-finger</keyword>
<dbReference type="FunFam" id="3.30.160.60:FF:001772">
    <property type="entry name" value="Uncharacterized protein"/>
    <property type="match status" value="1"/>
</dbReference>
<feature type="domain" description="C2H2-type" evidence="12">
    <location>
        <begin position="431"/>
        <end position="458"/>
    </location>
</feature>
<evidence type="ECO:0000256" key="9">
    <source>
        <dbReference type="ARBA" id="ARBA00023163"/>
    </source>
</evidence>
<comment type="similarity">
    <text evidence="2">Belongs to the krueppel C2H2-type zinc-finger protein family.</text>
</comment>
<evidence type="ECO:0000313" key="15">
    <source>
        <dbReference type="Ensembl" id="ENSLLTP00000012694.1"/>
    </source>
</evidence>
<reference evidence="15" key="2">
    <citation type="submission" date="2025-09" db="UniProtKB">
        <authorList>
            <consortium name="Ensembl"/>
        </authorList>
    </citation>
    <scope>IDENTIFICATION</scope>
</reference>
<dbReference type="InterPro" id="IPR001909">
    <property type="entry name" value="KRAB"/>
</dbReference>
<keyword evidence="6" id="KW-0862">Zinc</keyword>
<proteinExistence type="inferred from homology"/>
<dbReference type="GO" id="GO:0005634">
    <property type="term" value="C:nucleus"/>
    <property type="evidence" value="ECO:0007669"/>
    <property type="project" value="UniProtKB-SubCell"/>
</dbReference>
<keyword evidence="7" id="KW-0805">Transcription regulation</keyword>
<dbReference type="Pfam" id="PF01352">
    <property type="entry name" value="KRAB"/>
    <property type="match status" value="1"/>
</dbReference>
<feature type="domain" description="SCAN box" evidence="13">
    <location>
        <begin position="42"/>
        <end position="120"/>
    </location>
</feature>
<dbReference type="GO" id="GO:0008270">
    <property type="term" value="F:zinc ion binding"/>
    <property type="evidence" value="ECO:0007669"/>
    <property type="project" value="UniProtKB-KW"/>
</dbReference>
<dbReference type="CDD" id="cd07765">
    <property type="entry name" value="KRAB_A-box"/>
    <property type="match status" value="1"/>
</dbReference>
<feature type="domain" description="KRAB" evidence="14">
    <location>
        <begin position="152"/>
        <end position="228"/>
    </location>
</feature>
<evidence type="ECO:0000256" key="1">
    <source>
        <dbReference type="ARBA" id="ARBA00004123"/>
    </source>
</evidence>
<evidence type="ECO:0000256" key="3">
    <source>
        <dbReference type="ARBA" id="ARBA00022723"/>
    </source>
</evidence>
<feature type="domain" description="C2H2-type" evidence="12">
    <location>
        <begin position="239"/>
        <end position="269"/>
    </location>
</feature>
<dbReference type="Gene3D" id="1.10.4020.10">
    <property type="entry name" value="DNA breaking-rejoining enzymes"/>
    <property type="match status" value="1"/>
</dbReference>
<dbReference type="FunFam" id="3.30.160.60:FF:002343">
    <property type="entry name" value="Zinc finger protein 33A"/>
    <property type="match status" value="6"/>
</dbReference>
<dbReference type="InterPro" id="IPR013087">
    <property type="entry name" value="Znf_C2H2_type"/>
</dbReference>
<dbReference type="InterPro" id="IPR036051">
    <property type="entry name" value="KRAB_dom_sf"/>
</dbReference>
<dbReference type="PANTHER" id="PTHR24381:SF436">
    <property type="entry name" value="ZINC FINGER PROTEIN 768"/>
    <property type="match status" value="1"/>
</dbReference>
<keyword evidence="3" id="KW-0479">Metal-binding</keyword>
<evidence type="ECO:0000256" key="10">
    <source>
        <dbReference type="ARBA" id="ARBA00023242"/>
    </source>
</evidence>
<dbReference type="Gene3D" id="3.30.160.60">
    <property type="entry name" value="Classic Zinc Finger"/>
    <property type="match status" value="10"/>
</dbReference>
<keyword evidence="9" id="KW-0804">Transcription</keyword>
<dbReference type="FunFam" id="1.10.4020.10:FF:000001">
    <property type="entry name" value="zinc finger protein 263 isoform X1"/>
    <property type="match status" value="1"/>
</dbReference>
<dbReference type="SMART" id="SM00431">
    <property type="entry name" value="SCAN"/>
    <property type="match status" value="1"/>
</dbReference>
<keyword evidence="10" id="KW-0539">Nucleus</keyword>
<keyword evidence="8" id="KW-0238">DNA-binding</keyword>
<dbReference type="Pfam" id="PF02023">
    <property type="entry name" value="SCAN"/>
    <property type="match status" value="1"/>
</dbReference>
<organism evidence="15 16">
    <name type="scientific">Laticauda laticaudata</name>
    <name type="common">Blue-ringed sea krait</name>
    <name type="synonym">Blue-lipped sea krait</name>
    <dbReference type="NCBI Taxonomy" id="8630"/>
    <lineage>
        <taxon>Eukaryota</taxon>
        <taxon>Metazoa</taxon>
        <taxon>Chordata</taxon>
        <taxon>Craniata</taxon>
        <taxon>Vertebrata</taxon>
        <taxon>Euteleostomi</taxon>
        <taxon>Lepidosauria</taxon>
        <taxon>Squamata</taxon>
        <taxon>Bifurcata</taxon>
        <taxon>Unidentata</taxon>
        <taxon>Episquamata</taxon>
        <taxon>Toxicofera</taxon>
        <taxon>Serpentes</taxon>
        <taxon>Colubroidea</taxon>
        <taxon>Elapidae</taxon>
        <taxon>Laticaudinae</taxon>
        <taxon>Laticauda</taxon>
    </lineage>
</organism>
<dbReference type="PROSITE" id="PS50804">
    <property type="entry name" value="SCAN_BOX"/>
    <property type="match status" value="1"/>
</dbReference>
<evidence type="ECO:0000256" key="5">
    <source>
        <dbReference type="ARBA" id="ARBA00022771"/>
    </source>
</evidence>
<evidence type="ECO:0000256" key="4">
    <source>
        <dbReference type="ARBA" id="ARBA00022737"/>
    </source>
</evidence>
<dbReference type="PROSITE" id="PS50805">
    <property type="entry name" value="KRAB"/>
    <property type="match status" value="1"/>
</dbReference>
<dbReference type="PANTHER" id="PTHR24381">
    <property type="entry name" value="ZINC FINGER PROTEIN"/>
    <property type="match status" value="1"/>
</dbReference>